<reference evidence="3 4" key="1">
    <citation type="submission" date="2021-06" db="EMBL/GenBank/DDBJ databases">
        <title>New haloarchaea isolates fom saline soil.</title>
        <authorList>
            <person name="Duran-Viseras A."/>
            <person name="Sanchez-Porro C.S."/>
            <person name="Ventosa A."/>
        </authorList>
    </citation>
    <scope>NUCLEOTIDE SEQUENCE [LARGE SCALE GENOMIC DNA]</scope>
    <source>
        <strain evidence="3 4">JCM 183640</strain>
    </source>
</reference>
<proteinExistence type="predicted"/>
<keyword evidence="2" id="KW-0812">Transmembrane</keyword>
<dbReference type="OrthoDB" id="222505at2157"/>
<comment type="caution">
    <text evidence="3">The sequence shown here is derived from an EMBL/GenBank/DDBJ whole genome shotgun (WGS) entry which is preliminary data.</text>
</comment>
<evidence type="ECO:0000313" key="3">
    <source>
        <dbReference type="EMBL" id="MBV0925427.1"/>
    </source>
</evidence>
<evidence type="ECO:0000313" key="4">
    <source>
        <dbReference type="Proteomes" id="UP000766550"/>
    </source>
</evidence>
<gene>
    <name evidence="3" type="ORF">KTS45_14565</name>
</gene>
<sequence length="207" mass="21327">MDWGARVGSLLYDGETVEERVSLGESGVVVTSHRVLVFTPDRAGPNFRQVDRPNVDGVGRRTSGESRFLEGGLKALVAGVALVVAGQLVSLDSLARGVSLDSGSAATAPGLGGMMSTLQTLLSLVARLDDLMVLFGGLALVLSAVALGVYAWSRERLLVVEVAGGDDVELPASGDDVAIERLRTALLPGDAPPEAGRATPPADDPLA</sequence>
<organism evidence="3 4">
    <name type="scientific">Haloarcula limicola</name>
    <dbReference type="NCBI Taxonomy" id="1429915"/>
    <lineage>
        <taxon>Archaea</taxon>
        <taxon>Methanobacteriati</taxon>
        <taxon>Methanobacteriota</taxon>
        <taxon>Stenosarchaea group</taxon>
        <taxon>Halobacteria</taxon>
        <taxon>Halobacteriales</taxon>
        <taxon>Haloarculaceae</taxon>
        <taxon>Haloarcula</taxon>
    </lineage>
</organism>
<dbReference type="Proteomes" id="UP000766550">
    <property type="component" value="Unassembled WGS sequence"/>
</dbReference>
<dbReference type="AlphaFoldDB" id="A0A8J7Y711"/>
<keyword evidence="4" id="KW-1185">Reference proteome</keyword>
<protein>
    <submittedName>
        <fullName evidence="3">Uncharacterized protein</fullName>
    </submittedName>
</protein>
<dbReference type="RefSeq" id="WP_162318253.1">
    <property type="nucleotide sequence ID" value="NZ_JAHQXF010000002.1"/>
</dbReference>
<feature type="transmembrane region" description="Helical" evidence="2">
    <location>
        <begin position="71"/>
        <end position="90"/>
    </location>
</feature>
<evidence type="ECO:0000256" key="2">
    <source>
        <dbReference type="SAM" id="Phobius"/>
    </source>
</evidence>
<feature type="region of interest" description="Disordered" evidence="1">
    <location>
        <begin position="187"/>
        <end position="207"/>
    </location>
</feature>
<name>A0A8J7Y711_9EURY</name>
<feature type="transmembrane region" description="Helical" evidence="2">
    <location>
        <begin position="131"/>
        <end position="152"/>
    </location>
</feature>
<keyword evidence="2" id="KW-1133">Transmembrane helix</keyword>
<accession>A0A8J7Y711</accession>
<dbReference type="EMBL" id="JAHQXF010000002">
    <property type="protein sequence ID" value="MBV0925427.1"/>
    <property type="molecule type" value="Genomic_DNA"/>
</dbReference>
<evidence type="ECO:0000256" key="1">
    <source>
        <dbReference type="SAM" id="MobiDB-lite"/>
    </source>
</evidence>
<keyword evidence="2" id="KW-0472">Membrane</keyword>